<dbReference type="Proteomes" id="UP000186110">
    <property type="component" value="Chromosome"/>
</dbReference>
<proteinExistence type="predicted"/>
<dbReference type="RefSeq" id="WP_029708865.1">
    <property type="nucleotide sequence ID" value="NZ_CP019239.1"/>
</dbReference>
<comment type="subunit">
    <text evidence="1">Monomer in both c-di-GMP-bound and free forms.</text>
</comment>
<organism evidence="3 4">
    <name type="scientific">Rhodoferax saidenbachensis</name>
    <dbReference type="NCBI Taxonomy" id="1484693"/>
    <lineage>
        <taxon>Bacteria</taxon>
        <taxon>Pseudomonadati</taxon>
        <taxon>Pseudomonadota</taxon>
        <taxon>Betaproteobacteria</taxon>
        <taxon>Burkholderiales</taxon>
        <taxon>Comamonadaceae</taxon>
        <taxon>Rhodoferax</taxon>
    </lineage>
</organism>
<comment type="function">
    <text evidence="1">Binds the second messenger bis-(3'-5') cyclic dimeric guanosine monophosphate (c-di-GMP). Can bind two c-di-GMP molecules per monomer. May play a role in bacterial second-messenger regulated processes. Binding to c-di-GMP induces a conformational change of the C- and N-termini resulting in the exposure of a highly negative surface on one side of the protein to a possible effector protein.</text>
</comment>
<sequence>MKSAPVKSLRHYARIPFAADVLLHLEGKTIAVQLVDIALKGALVHTEAAPTLQLHEKCRLLLPLADDGEGLVMAGRIAHLDDHHVGIECLDIDVTSLTRLRRLIELNTGDTELMDRELSLLFSAA</sequence>
<evidence type="ECO:0000256" key="1">
    <source>
        <dbReference type="PIRNR" id="PIRNR028141"/>
    </source>
</evidence>
<dbReference type="InterPro" id="IPR009875">
    <property type="entry name" value="PilZ_domain"/>
</dbReference>
<dbReference type="GO" id="GO:0035438">
    <property type="term" value="F:cyclic-di-GMP binding"/>
    <property type="evidence" value="ECO:0007669"/>
    <property type="project" value="InterPro"/>
</dbReference>
<dbReference type="Pfam" id="PF07238">
    <property type="entry name" value="PilZ"/>
    <property type="match status" value="1"/>
</dbReference>
<evidence type="ECO:0000313" key="4">
    <source>
        <dbReference type="Proteomes" id="UP000186110"/>
    </source>
</evidence>
<dbReference type="eggNOG" id="ENOG5032YUI">
    <property type="taxonomic scope" value="Bacteria"/>
</dbReference>
<dbReference type="AlphaFoldDB" id="A0A1P8K6C1"/>
<dbReference type="STRING" id="1484693.RS694_02485"/>
<dbReference type="EMBL" id="CP019239">
    <property type="protein sequence ID" value="APW41529.1"/>
    <property type="molecule type" value="Genomic_DNA"/>
</dbReference>
<keyword evidence="4" id="KW-1185">Reference proteome</keyword>
<dbReference type="InterPro" id="IPR027021">
    <property type="entry name" value="C-di-GMP_BP_PA4608"/>
</dbReference>
<evidence type="ECO:0000313" key="3">
    <source>
        <dbReference type="EMBL" id="APW41529.1"/>
    </source>
</evidence>
<dbReference type="SUPFAM" id="SSF141371">
    <property type="entry name" value="PilZ domain-like"/>
    <property type="match status" value="1"/>
</dbReference>
<feature type="domain" description="PilZ" evidence="2">
    <location>
        <begin position="9"/>
        <end position="105"/>
    </location>
</feature>
<evidence type="ECO:0000259" key="2">
    <source>
        <dbReference type="Pfam" id="PF07238"/>
    </source>
</evidence>
<keyword evidence="1" id="KW-0973">c-di-GMP</keyword>
<gene>
    <name evidence="3" type="ORF">RS694_02485</name>
</gene>
<dbReference type="PIRSF" id="PIRSF028141">
    <property type="entry name" value="C-di-GMP_BP_PA4608"/>
    <property type="match status" value="1"/>
</dbReference>
<dbReference type="Gene3D" id="2.40.10.220">
    <property type="entry name" value="predicted glycosyltransferase like domains"/>
    <property type="match status" value="1"/>
</dbReference>
<protein>
    <recommendedName>
        <fullName evidence="1">Cyclic diguanosine monophosphate-binding protein</fullName>
        <shortName evidence="1">c-di-GMP-binding protein</shortName>
    </recommendedName>
    <alternativeName>
        <fullName evidence="1">Pilz domain-containing protein</fullName>
    </alternativeName>
</protein>
<accession>A0A1P8K6C1</accession>
<name>A0A1P8K6C1_9BURK</name>
<dbReference type="KEGG" id="rsb:RS694_02485"/>
<reference evidence="3 4" key="1">
    <citation type="submission" date="2017-01" db="EMBL/GenBank/DDBJ databases">
        <authorList>
            <person name="Mah S.A."/>
            <person name="Swanson W.J."/>
            <person name="Moy G.W."/>
            <person name="Vacquier V.D."/>
        </authorList>
    </citation>
    <scope>NUCLEOTIDE SEQUENCE [LARGE SCALE GENOMIC DNA]</scope>
    <source>
        <strain evidence="3 4">DSM 22694</strain>
    </source>
</reference>
<keyword evidence="1" id="KW-0547">Nucleotide-binding</keyword>